<keyword evidence="3" id="KW-1185">Reference proteome</keyword>
<feature type="compositionally biased region" description="Basic residues" evidence="1">
    <location>
        <begin position="1"/>
        <end position="12"/>
    </location>
</feature>
<name>A0A6H0XL64_9PEZI</name>
<dbReference type="Pfam" id="PF11312">
    <property type="entry name" value="Methyltransf_34"/>
    <property type="match status" value="1"/>
</dbReference>
<evidence type="ECO:0008006" key="4">
    <source>
        <dbReference type="Google" id="ProtNLM"/>
    </source>
</evidence>
<dbReference type="SUPFAM" id="SSF53335">
    <property type="entry name" value="S-adenosyl-L-methionine-dependent methyltransferases"/>
    <property type="match status" value="1"/>
</dbReference>
<accession>A0A6H0XL64</accession>
<dbReference type="EMBL" id="CP051139">
    <property type="protein sequence ID" value="QIW95486.1"/>
    <property type="molecule type" value="Genomic_DNA"/>
</dbReference>
<dbReference type="AlphaFoldDB" id="A0A6H0XL64"/>
<sequence>MSSSGKKRRHTKPVTVSTQPAPSSTISRHLQQRCLDVFKDALWTSSEDLSTVQEVKGHLYNRDFAQAFSRPDYLRAYALRWSASRALGYAAIFEDIEQCLTDKADMRVLCLGGGAGAEVVGLAARSARGNASAVTIHAVDIADWKDVLDRLHSSITETPKLSQYASAAAQAKNKSMLTRDAFIMSFTQADVLQWDAATIERACSDTGLITVMFTLNELYASSISKTQQLLATITAVAEDGTLLLVVDSPGSYSTVSINGAEKRYPMHWLLDLTLLGPDRDDDNTQWTKLVSEESKWFRLPEYLQYPVELENMRYQIHLYRRRRKMLRDA</sequence>
<feature type="region of interest" description="Disordered" evidence="1">
    <location>
        <begin position="1"/>
        <end position="24"/>
    </location>
</feature>
<organism evidence="2 3">
    <name type="scientific">Peltaster fructicola</name>
    <dbReference type="NCBI Taxonomy" id="286661"/>
    <lineage>
        <taxon>Eukaryota</taxon>
        <taxon>Fungi</taxon>
        <taxon>Dikarya</taxon>
        <taxon>Ascomycota</taxon>
        <taxon>Pezizomycotina</taxon>
        <taxon>Dothideomycetes</taxon>
        <taxon>Dothideomycetes incertae sedis</taxon>
        <taxon>Peltaster</taxon>
    </lineage>
</organism>
<evidence type="ECO:0000313" key="2">
    <source>
        <dbReference type="EMBL" id="QIW95486.1"/>
    </source>
</evidence>
<dbReference type="InterPro" id="IPR029063">
    <property type="entry name" value="SAM-dependent_MTases_sf"/>
</dbReference>
<dbReference type="InterPro" id="IPR021463">
    <property type="entry name" value="Methyltransf_34"/>
</dbReference>
<gene>
    <name evidence="2" type="ORF">AMS68_001004</name>
</gene>
<dbReference type="Gene3D" id="3.40.50.150">
    <property type="entry name" value="Vaccinia Virus protein VP39"/>
    <property type="match status" value="1"/>
</dbReference>
<reference evidence="2 3" key="1">
    <citation type="journal article" date="2016" name="Sci. Rep.">
        <title>Peltaster fructicola genome reveals evolution from an invasive phytopathogen to an ectophytic parasite.</title>
        <authorList>
            <person name="Xu C."/>
            <person name="Chen H."/>
            <person name="Gleason M.L."/>
            <person name="Xu J.R."/>
            <person name="Liu H."/>
            <person name="Zhang R."/>
            <person name="Sun G."/>
        </authorList>
    </citation>
    <scope>NUCLEOTIDE SEQUENCE [LARGE SCALE GENOMIC DNA]</scope>
    <source>
        <strain evidence="2 3">LNHT1506</strain>
    </source>
</reference>
<dbReference type="OrthoDB" id="6419443at2759"/>
<dbReference type="Proteomes" id="UP000503462">
    <property type="component" value="Chromosome 1"/>
</dbReference>
<proteinExistence type="predicted"/>
<feature type="compositionally biased region" description="Polar residues" evidence="1">
    <location>
        <begin position="14"/>
        <end position="24"/>
    </location>
</feature>
<evidence type="ECO:0000256" key="1">
    <source>
        <dbReference type="SAM" id="MobiDB-lite"/>
    </source>
</evidence>
<protein>
    <recommendedName>
        <fullName evidence="4">Histidine-specific methyltransferase SAM-dependent domain-containing protein</fullName>
    </recommendedName>
</protein>
<evidence type="ECO:0000313" key="3">
    <source>
        <dbReference type="Proteomes" id="UP000503462"/>
    </source>
</evidence>